<sequence length="119" mass="13578">MDMNSNLGGFAAALKDMDVWVMNVAPTNRSSRLKIIYDRGLIGTVHNWCESFSTYPRTYDLLHAWTVLSEVEDDGCRTEDLLIEMDRILRPDGFVIIRDNPSVINHKLQHLECAVLIKA</sequence>
<dbReference type="Proteomes" id="UP001237642">
    <property type="component" value="Unassembled WGS sequence"/>
</dbReference>
<evidence type="ECO:0000256" key="6">
    <source>
        <dbReference type="ARBA" id="ARBA00037847"/>
    </source>
</evidence>
<evidence type="ECO:0000256" key="3">
    <source>
        <dbReference type="ARBA" id="ARBA00022603"/>
    </source>
</evidence>
<dbReference type="GO" id="GO:0005768">
    <property type="term" value="C:endosome"/>
    <property type="evidence" value="ECO:0007669"/>
    <property type="project" value="TreeGrafter"/>
</dbReference>
<dbReference type="InterPro" id="IPR029063">
    <property type="entry name" value="SAM-dependent_MTases_sf"/>
</dbReference>
<dbReference type="PANTHER" id="PTHR10108:SF1103">
    <property type="entry name" value="METHYLTRANSFERASE PMT9-RELATED"/>
    <property type="match status" value="1"/>
</dbReference>
<keyword evidence="9" id="KW-1185">Reference proteome</keyword>
<comment type="similarity">
    <text evidence="2 7">Belongs to the methyltransferase superfamily.</text>
</comment>
<dbReference type="GO" id="GO:0008168">
    <property type="term" value="F:methyltransferase activity"/>
    <property type="evidence" value="ECO:0007669"/>
    <property type="project" value="UniProtKB-UniRule"/>
</dbReference>
<keyword evidence="7" id="KW-0808">Transferase</keyword>
<dbReference type="GO" id="GO:0016020">
    <property type="term" value="C:membrane"/>
    <property type="evidence" value="ECO:0007669"/>
    <property type="project" value="UniProtKB-SubCell"/>
</dbReference>
<evidence type="ECO:0000256" key="5">
    <source>
        <dbReference type="ARBA" id="ARBA00023180"/>
    </source>
</evidence>
<organism evidence="8 9">
    <name type="scientific">Heracleum sosnowskyi</name>
    <dbReference type="NCBI Taxonomy" id="360622"/>
    <lineage>
        <taxon>Eukaryota</taxon>
        <taxon>Viridiplantae</taxon>
        <taxon>Streptophyta</taxon>
        <taxon>Embryophyta</taxon>
        <taxon>Tracheophyta</taxon>
        <taxon>Spermatophyta</taxon>
        <taxon>Magnoliopsida</taxon>
        <taxon>eudicotyledons</taxon>
        <taxon>Gunneridae</taxon>
        <taxon>Pentapetalae</taxon>
        <taxon>asterids</taxon>
        <taxon>campanulids</taxon>
        <taxon>Apiales</taxon>
        <taxon>Apiaceae</taxon>
        <taxon>Apioideae</taxon>
        <taxon>apioid superclade</taxon>
        <taxon>Tordylieae</taxon>
        <taxon>Tordyliinae</taxon>
        <taxon>Heracleum</taxon>
    </lineage>
</organism>
<dbReference type="InterPro" id="IPR004159">
    <property type="entry name" value="Put_SAM_MeTrfase"/>
</dbReference>
<evidence type="ECO:0000256" key="4">
    <source>
        <dbReference type="ARBA" id="ARBA00022968"/>
    </source>
</evidence>
<evidence type="ECO:0000256" key="2">
    <source>
        <dbReference type="ARBA" id="ARBA00008361"/>
    </source>
</evidence>
<dbReference type="GO" id="GO:0005802">
    <property type="term" value="C:trans-Golgi network"/>
    <property type="evidence" value="ECO:0007669"/>
    <property type="project" value="TreeGrafter"/>
</dbReference>
<dbReference type="Pfam" id="PF03141">
    <property type="entry name" value="Methyltransf_29"/>
    <property type="match status" value="1"/>
</dbReference>
<accession>A0AAD8HM90</accession>
<proteinExistence type="inferred from homology"/>
<protein>
    <recommendedName>
        <fullName evidence="7">Methyltransferase</fullName>
        <ecNumber evidence="7">2.1.1.-</ecNumber>
    </recommendedName>
</protein>
<evidence type="ECO:0000256" key="7">
    <source>
        <dbReference type="RuleBase" id="RU366043"/>
    </source>
</evidence>
<reference evidence="8" key="2">
    <citation type="submission" date="2023-05" db="EMBL/GenBank/DDBJ databases">
        <authorList>
            <person name="Schelkunov M.I."/>
        </authorList>
    </citation>
    <scope>NUCLEOTIDE SEQUENCE</scope>
    <source>
        <strain evidence="8">Hsosn_3</strain>
        <tissue evidence="8">Leaf</tissue>
    </source>
</reference>
<dbReference type="GO" id="GO:0032259">
    <property type="term" value="P:methylation"/>
    <property type="evidence" value="ECO:0007669"/>
    <property type="project" value="UniProtKB-KW"/>
</dbReference>
<evidence type="ECO:0000313" key="8">
    <source>
        <dbReference type="EMBL" id="KAK1369726.1"/>
    </source>
</evidence>
<name>A0AAD8HM90_9APIA</name>
<dbReference type="EC" id="2.1.1.-" evidence="7"/>
<gene>
    <name evidence="8" type="ORF">POM88_035818</name>
</gene>
<dbReference type="PANTHER" id="PTHR10108">
    <property type="entry name" value="SAM-DEPENDENT METHYLTRANSFERASE"/>
    <property type="match status" value="1"/>
</dbReference>
<keyword evidence="4 7" id="KW-0812">Transmembrane</keyword>
<evidence type="ECO:0000256" key="1">
    <source>
        <dbReference type="ARBA" id="ARBA00004606"/>
    </source>
</evidence>
<keyword evidence="3 7" id="KW-0489">Methyltransferase</keyword>
<reference evidence="8" key="1">
    <citation type="submission" date="2023-02" db="EMBL/GenBank/DDBJ databases">
        <title>Genome of toxic invasive species Heracleum sosnowskyi carries increased number of genes despite the absence of recent whole-genome duplications.</title>
        <authorList>
            <person name="Schelkunov M."/>
            <person name="Shtratnikova V."/>
            <person name="Makarenko M."/>
            <person name="Klepikova A."/>
            <person name="Omelchenko D."/>
            <person name="Novikova G."/>
            <person name="Obukhova E."/>
            <person name="Bogdanov V."/>
            <person name="Penin A."/>
            <person name="Logacheva M."/>
        </authorList>
    </citation>
    <scope>NUCLEOTIDE SEQUENCE</scope>
    <source>
        <strain evidence="8">Hsosn_3</strain>
        <tissue evidence="8">Leaf</tissue>
    </source>
</reference>
<keyword evidence="4 7" id="KW-0735">Signal-anchor</keyword>
<dbReference type="SUPFAM" id="SSF53335">
    <property type="entry name" value="S-adenosyl-L-methionine-dependent methyltransferases"/>
    <property type="match status" value="1"/>
</dbReference>
<keyword evidence="5 7" id="KW-0325">Glycoprotein</keyword>
<comment type="subcellular location">
    <subcellularLocation>
        <location evidence="6">Endomembrane system</location>
        <topology evidence="6">Single-pass membrane protein</topology>
    </subcellularLocation>
    <subcellularLocation>
        <location evidence="1 7">Membrane</location>
        <topology evidence="1 7">Single-pass type II membrane protein</topology>
    </subcellularLocation>
</comment>
<dbReference type="EMBL" id="JAUIZM010000008">
    <property type="protein sequence ID" value="KAK1369726.1"/>
    <property type="molecule type" value="Genomic_DNA"/>
</dbReference>
<dbReference type="AlphaFoldDB" id="A0AAD8HM90"/>
<evidence type="ECO:0000313" key="9">
    <source>
        <dbReference type="Proteomes" id="UP001237642"/>
    </source>
</evidence>
<comment type="caution">
    <text evidence="8">The sequence shown here is derived from an EMBL/GenBank/DDBJ whole genome shotgun (WGS) entry which is preliminary data.</text>
</comment>